<sequence length="132" mass="13584">MTNESFFRAARLLALSGAAILSTVPAFAAGDAVAGKKSFAQCQMCHTAETGGASRIGPNLAGIVGSKAASKPGFAYSAALKKTGWTWNAKTLDAFLKKPAVAVPGTKMIYAGMPDDTTRANVIAYLATLKAK</sequence>
<dbReference type="PRINTS" id="PR00604">
    <property type="entry name" value="CYTCHRMECIAB"/>
</dbReference>
<dbReference type="GO" id="GO:0020037">
    <property type="term" value="F:heme binding"/>
    <property type="evidence" value="ECO:0007669"/>
    <property type="project" value="InterPro"/>
</dbReference>
<feature type="domain" description="Cytochrome c" evidence="8">
    <location>
        <begin position="30"/>
        <end position="130"/>
    </location>
</feature>
<dbReference type="GO" id="GO:0009055">
    <property type="term" value="F:electron transfer activity"/>
    <property type="evidence" value="ECO:0007669"/>
    <property type="project" value="InterPro"/>
</dbReference>
<evidence type="ECO:0000313" key="10">
    <source>
        <dbReference type="Proteomes" id="UP000282977"/>
    </source>
</evidence>
<name>A0A437J6P4_9SPHN</name>
<keyword evidence="7" id="KW-0732">Signal</keyword>
<evidence type="ECO:0000313" key="9">
    <source>
        <dbReference type="EMBL" id="RVT40841.1"/>
    </source>
</evidence>
<dbReference type="InterPro" id="IPR036909">
    <property type="entry name" value="Cyt_c-like_dom_sf"/>
</dbReference>
<evidence type="ECO:0000256" key="5">
    <source>
        <dbReference type="ARBA" id="ARBA00023004"/>
    </source>
</evidence>
<keyword evidence="1" id="KW-0813">Transport</keyword>
<evidence type="ECO:0000256" key="3">
    <source>
        <dbReference type="ARBA" id="ARBA00022723"/>
    </source>
</evidence>
<organism evidence="9 10">
    <name type="scientific">Sphingobium algorifonticola</name>
    <dbReference type="NCBI Taxonomy" id="2008318"/>
    <lineage>
        <taxon>Bacteria</taxon>
        <taxon>Pseudomonadati</taxon>
        <taxon>Pseudomonadota</taxon>
        <taxon>Alphaproteobacteria</taxon>
        <taxon>Sphingomonadales</taxon>
        <taxon>Sphingomonadaceae</taxon>
        <taxon>Sphingobium</taxon>
    </lineage>
</organism>
<evidence type="ECO:0000256" key="7">
    <source>
        <dbReference type="SAM" id="SignalP"/>
    </source>
</evidence>
<evidence type="ECO:0000256" key="1">
    <source>
        <dbReference type="ARBA" id="ARBA00022448"/>
    </source>
</evidence>
<evidence type="ECO:0000256" key="2">
    <source>
        <dbReference type="ARBA" id="ARBA00022617"/>
    </source>
</evidence>
<keyword evidence="5 6" id="KW-0408">Iron</keyword>
<dbReference type="PROSITE" id="PS51007">
    <property type="entry name" value="CYTC"/>
    <property type="match status" value="1"/>
</dbReference>
<dbReference type="InterPro" id="IPR009056">
    <property type="entry name" value="Cyt_c-like_dom"/>
</dbReference>
<dbReference type="Proteomes" id="UP000282977">
    <property type="component" value="Unassembled WGS sequence"/>
</dbReference>
<dbReference type="OrthoDB" id="9805828at2"/>
<dbReference type="SUPFAM" id="SSF46626">
    <property type="entry name" value="Cytochrome c"/>
    <property type="match status" value="1"/>
</dbReference>
<gene>
    <name evidence="9" type="ORF">ENE74_10210</name>
</gene>
<keyword evidence="2 6" id="KW-0349">Heme</keyword>
<accession>A0A437J6P4</accession>
<keyword evidence="4" id="KW-0249">Electron transport</keyword>
<dbReference type="Pfam" id="PF00034">
    <property type="entry name" value="Cytochrom_C"/>
    <property type="match status" value="1"/>
</dbReference>
<reference evidence="9 10" key="1">
    <citation type="submission" date="2019-01" db="EMBL/GenBank/DDBJ databases">
        <authorList>
            <person name="Chen W.-M."/>
        </authorList>
    </citation>
    <scope>NUCLEOTIDE SEQUENCE [LARGE SCALE GENOMIC DNA]</scope>
    <source>
        <strain evidence="9 10">TLA-22</strain>
    </source>
</reference>
<dbReference type="InterPro" id="IPR002327">
    <property type="entry name" value="Cyt_c_1A/1B"/>
</dbReference>
<dbReference type="GO" id="GO:0046872">
    <property type="term" value="F:metal ion binding"/>
    <property type="evidence" value="ECO:0007669"/>
    <property type="project" value="UniProtKB-KW"/>
</dbReference>
<dbReference type="PANTHER" id="PTHR11961">
    <property type="entry name" value="CYTOCHROME C"/>
    <property type="match status" value="1"/>
</dbReference>
<protein>
    <submittedName>
        <fullName evidence="9">Cytochrome c family protein</fullName>
    </submittedName>
</protein>
<comment type="caution">
    <text evidence="9">The sequence shown here is derived from an EMBL/GenBank/DDBJ whole genome shotgun (WGS) entry which is preliminary data.</text>
</comment>
<evidence type="ECO:0000259" key="8">
    <source>
        <dbReference type="PROSITE" id="PS51007"/>
    </source>
</evidence>
<feature type="signal peptide" evidence="7">
    <location>
        <begin position="1"/>
        <end position="28"/>
    </location>
</feature>
<keyword evidence="3 6" id="KW-0479">Metal-binding</keyword>
<feature type="chain" id="PRO_5019190329" evidence="7">
    <location>
        <begin position="29"/>
        <end position="132"/>
    </location>
</feature>
<dbReference type="EMBL" id="RZUL01000003">
    <property type="protein sequence ID" value="RVT40841.1"/>
    <property type="molecule type" value="Genomic_DNA"/>
</dbReference>
<dbReference type="Gene3D" id="1.10.760.10">
    <property type="entry name" value="Cytochrome c-like domain"/>
    <property type="match status" value="1"/>
</dbReference>
<evidence type="ECO:0000256" key="4">
    <source>
        <dbReference type="ARBA" id="ARBA00022982"/>
    </source>
</evidence>
<proteinExistence type="predicted"/>
<dbReference type="RefSeq" id="WP_127690838.1">
    <property type="nucleotide sequence ID" value="NZ_RZUL01000003.1"/>
</dbReference>
<keyword evidence="10" id="KW-1185">Reference proteome</keyword>
<evidence type="ECO:0000256" key="6">
    <source>
        <dbReference type="PROSITE-ProRule" id="PRU00433"/>
    </source>
</evidence>
<dbReference type="AlphaFoldDB" id="A0A437J6P4"/>